<dbReference type="Proteomes" id="UP000724584">
    <property type="component" value="Unassembled WGS sequence"/>
</dbReference>
<comment type="caution">
    <text evidence="1">The sequence shown here is derived from an EMBL/GenBank/DDBJ whole genome shotgun (WGS) entry which is preliminary data.</text>
</comment>
<name>A0ACB7P5L3_9PEZI</name>
<sequence>MARQLPFAEPGPDWHWGMSPDDDDANPGWHVAKDKSWFVCYAPLRGVTAYPHDNEDPKERLEVAGVGTVMVQLPSTPFKGPRTVHLLKVLHIPEIKYGIICNKRLEKTECKKFKVDVDHPSYPNGTVRDTNTNEIVAVFDGNSPVPKRRHLIVSLHDLSRGDTQGSAAHEDLFPTGECWAQYVTVKEEHWCIIDEAYEHAPPV</sequence>
<keyword evidence="2" id="KW-1185">Reference proteome</keyword>
<reference evidence="1 2" key="1">
    <citation type="journal article" date="2021" name="Nat. Commun.">
        <title>Genetic determinants of endophytism in the Arabidopsis root mycobiome.</title>
        <authorList>
            <person name="Mesny F."/>
            <person name="Miyauchi S."/>
            <person name="Thiergart T."/>
            <person name="Pickel B."/>
            <person name="Atanasova L."/>
            <person name="Karlsson M."/>
            <person name="Huettel B."/>
            <person name="Barry K.W."/>
            <person name="Haridas S."/>
            <person name="Chen C."/>
            <person name="Bauer D."/>
            <person name="Andreopoulos W."/>
            <person name="Pangilinan J."/>
            <person name="LaButti K."/>
            <person name="Riley R."/>
            <person name="Lipzen A."/>
            <person name="Clum A."/>
            <person name="Drula E."/>
            <person name="Henrissat B."/>
            <person name="Kohler A."/>
            <person name="Grigoriev I.V."/>
            <person name="Martin F.M."/>
            <person name="Hacquard S."/>
        </authorList>
    </citation>
    <scope>NUCLEOTIDE SEQUENCE [LARGE SCALE GENOMIC DNA]</scope>
    <source>
        <strain evidence="1 2">MPI-SDFR-AT-0079</strain>
    </source>
</reference>
<dbReference type="EMBL" id="JAGIZQ010000004">
    <property type="protein sequence ID" value="KAH6631363.1"/>
    <property type="molecule type" value="Genomic_DNA"/>
</dbReference>
<organism evidence="1 2">
    <name type="scientific">Chaetomium tenue</name>
    <dbReference type="NCBI Taxonomy" id="1854479"/>
    <lineage>
        <taxon>Eukaryota</taxon>
        <taxon>Fungi</taxon>
        <taxon>Dikarya</taxon>
        <taxon>Ascomycota</taxon>
        <taxon>Pezizomycotina</taxon>
        <taxon>Sordariomycetes</taxon>
        <taxon>Sordariomycetidae</taxon>
        <taxon>Sordariales</taxon>
        <taxon>Chaetomiaceae</taxon>
        <taxon>Chaetomium</taxon>
    </lineage>
</organism>
<accession>A0ACB7P5L3</accession>
<gene>
    <name evidence="1" type="ORF">F5144DRAFT_647929</name>
</gene>
<evidence type="ECO:0000313" key="1">
    <source>
        <dbReference type="EMBL" id="KAH6631363.1"/>
    </source>
</evidence>
<evidence type="ECO:0000313" key="2">
    <source>
        <dbReference type="Proteomes" id="UP000724584"/>
    </source>
</evidence>
<proteinExistence type="predicted"/>
<protein>
    <submittedName>
        <fullName evidence="1">Uncharacterized protein</fullName>
    </submittedName>
</protein>